<dbReference type="RefSeq" id="WP_347704596.1">
    <property type="nucleotide sequence ID" value="NZ_JBDPZD010000002.1"/>
</dbReference>
<evidence type="ECO:0000256" key="6">
    <source>
        <dbReference type="ARBA" id="ARBA00023004"/>
    </source>
</evidence>
<keyword evidence="1" id="KW-0813">Transport</keyword>
<dbReference type="SUPFAM" id="SSF54862">
    <property type="entry name" value="4Fe-4S ferredoxins"/>
    <property type="match status" value="1"/>
</dbReference>
<protein>
    <submittedName>
        <fullName evidence="11">DmsC/YnfH family molybdoenzyme membrane anchor subunit</fullName>
        <ecNumber evidence="11">1.8.5.3</ecNumber>
    </submittedName>
</protein>
<evidence type="ECO:0000256" key="5">
    <source>
        <dbReference type="ARBA" id="ARBA00022982"/>
    </source>
</evidence>
<evidence type="ECO:0000256" key="8">
    <source>
        <dbReference type="SAM" id="MobiDB-lite"/>
    </source>
</evidence>
<keyword evidence="6" id="KW-0408">Iron</keyword>
<evidence type="ECO:0000256" key="1">
    <source>
        <dbReference type="ARBA" id="ARBA00022448"/>
    </source>
</evidence>
<keyword evidence="11" id="KW-0560">Oxidoreductase</keyword>
<evidence type="ECO:0000313" key="12">
    <source>
        <dbReference type="Proteomes" id="UP001495147"/>
    </source>
</evidence>
<keyword evidence="7" id="KW-0411">Iron-sulfur</keyword>
<organism evidence="11 12">
    <name type="scientific">Roseateles paludis</name>
    <dbReference type="NCBI Taxonomy" id="3145238"/>
    <lineage>
        <taxon>Bacteria</taxon>
        <taxon>Pseudomonadati</taxon>
        <taxon>Pseudomonadota</taxon>
        <taxon>Betaproteobacteria</taxon>
        <taxon>Burkholderiales</taxon>
        <taxon>Sphaerotilaceae</taxon>
        <taxon>Roseateles</taxon>
    </lineage>
</organism>
<keyword evidence="12" id="KW-1185">Reference proteome</keyword>
<evidence type="ECO:0000256" key="9">
    <source>
        <dbReference type="SAM" id="Phobius"/>
    </source>
</evidence>
<feature type="transmembrane region" description="Helical" evidence="9">
    <location>
        <begin position="600"/>
        <end position="624"/>
    </location>
</feature>
<comment type="caution">
    <text evidence="11">The sequence shown here is derived from an EMBL/GenBank/DDBJ whole genome shotgun (WGS) entry which is preliminary data.</text>
</comment>
<dbReference type="InterPro" id="IPR017896">
    <property type="entry name" value="4Fe4S_Fe-S-bd"/>
</dbReference>
<feature type="region of interest" description="Disordered" evidence="8">
    <location>
        <begin position="1"/>
        <end position="23"/>
    </location>
</feature>
<keyword evidence="2" id="KW-0004">4Fe-4S</keyword>
<evidence type="ECO:0000256" key="3">
    <source>
        <dbReference type="ARBA" id="ARBA00022723"/>
    </source>
</evidence>
<feature type="transmembrane region" description="Helical" evidence="9">
    <location>
        <begin position="572"/>
        <end position="594"/>
    </location>
</feature>
<dbReference type="Gene3D" id="3.30.70.20">
    <property type="match status" value="2"/>
</dbReference>
<sequence>MTTTHDNQGCGKPECGSGGCASKSGQQRIWEIRTEEQAYAKLSDKQIPATNRYGQKVDLIELTGGQAPNATPGRSMFINENPAVGSNPNRNKQHGFFFTADNCIGCHACEAACSEKNENPPHLAFRSVGYVEGGSFPDYKRMNISMACNHCDDPVCLKGCPTRAYTKHVEYGAVLQDPETCFGCGYCTWVCPYNAPQLDPIKGQVSKCNMCVDRLEVGLKPACVSACVGNALDFGVIENIPERREQARVEIPGFPAPEITHPNIRFQQIRQLPDEMKRTDSMPVKYHKDEAGRYRPAIDQKKGQAKHWNLARLSSRENPLVLFTLAAQAAAGAFALAFLGALAGLPGFGAFAQSMAYPVLGLVCFGLVAFGLFMSTMHLGKPKRFYRGFNNLRYSPVSREGLGIAIFIGCLGLHIAASIAAQPDYRVLFGRIVGIPADAVISPAAATQLGTVFGVLAVLASAVGLYYMNRCYRIKARPFWNHWQVGTAFAGSALSLGGLLTGVAITATLGFAGLPYQDAMLTWASVMLAGMVLEGIGHIGHARSLGQAEHEGGAAYYIQCTTFGKTFWLRNALLGLNVLLASALLVWMVTQPAFGRNTVLAFGVVGLVLVATSLISRALFYVLVIPTTMPGAFFWKNKGFEEHARDIGLANMPQVGVVPKHAFH</sequence>
<dbReference type="GO" id="GO:0016491">
    <property type="term" value="F:oxidoreductase activity"/>
    <property type="evidence" value="ECO:0007669"/>
    <property type="project" value="UniProtKB-KW"/>
</dbReference>
<feature type="transmembrane region" description="Helical" evidence="9">
    <location>
        <begin position="401"/>
        <end position="421"/>
    </location>
</feature>
<feature type="transmembrane region" description="Helical" evidence="9">
    <location>
        <begin position="441"/>
        <end position="467"/>
    </location>
</feature>
<keyword evidence="9" id="KW-0472">Membrane</keyword>
<dbReference type="EMBL" id="JBDPZD010000002">
    <property type="protein sequence ID" value="MEO3691784.1"/>
    <property type="molecule type" value="Genomic_DNA"/>
</dbReference>
<feature type="domain" description="4Fe-4S ferredoxin-type" evidence="10">
    <location>
        <begin position="94"/>
        <end position="123"/>
    </location>
</feature>
<feature type="transmembrane region" description="Helical" evidence="9">
    <location>
        <begin position="355"/>
        <end position="380"/>
    </location>
</feature>
<feature type="transmembrane region" description="Helical" evidence="9">
    <location>
        <begin position="488"/>
        <end position="514"/>
    </location>
</feature>
<dbReference type="InterPro" id="IPR007059">
    <property type="entry name" value="DmsC"/>
</dbReference>
<keyword evidence="4" id="KW-0677">Repeat</keyword>
<dbReference type="Proteomes" id="UP001495147">
    <property type="component" value="Unassembled WGS sequence"/>
</dbReference>
<dbReference type="Pfam" id="PF13247">
    <property type="entry name" value="Fer4_11"/>
    <property type="match status" value="1"/>
</dbReference>
<dbReference type="PANTHER" id="PTHR43177">
    <property type="entry name" value="PROTEIN NRFC"/>
    <property type="match status" value="1"/>
</dbReference>
<dbReference type="InterPro" id="IPR050954">
    <property type="entry name" value="ET_IronSulfur_Cluster-Binding"/>
</dbReference>
<keyword evidence="9" id="KW-1133">Transmembrane helix</keyword>
<reference evidence="11 12" key="1">
    <citation type="submission" date="2024-05" db="EMBL/GenBank/DDBJ databases">
        <title>Roseateles sp. DJS-2-20 16S ribosomal RNA gene Genome sequencing and assembly.</title>
        <authorList>
            <person name="Woo H."/>
        </authorList>
    </citation>
    <scope>NUCLEOTIDE SEQUENCE [LARGE SCALE GENOMIC DNA]</scope>
    <source>
        <strain evidence="11 12">DJS-2-20</strain>
    </source>
</reference>
<proteinExistence type="predicted"/>
<gene>
    <name evidence="11" type="ORF">ABDJ85_09905</name>
</gene>
<dbReference type="PANTHER" id="PTHR43177:SF5">
    <property type="entry name" value="ANAEROBIC DIMETHYL SULFOXIDE REDUCTASE CHAIN B-RELATED"/>
    <property type="match status" value="1"/>
</dbReference>
<feature type="transmembrane region" description="Helical" evidence="9">
    <location>
        <begin position="320"/>
        <end position="343"/>
    </location>
</feature>
<evidence type="ECO:0000256" key="7">
    <source>
        <dbReference type="ARBA" id="ARBA00023014"/>
    </source>
</evidence>
<evidence type="ECO:0000256" key="2">
    <source>
        <dbReference type="ARBA" id="ARBA00022485"/>
    </source>
</evidence>
<dbReference type="Pfam" id="PF04976">
    <property type="entry name" value="DmsC"/>
    <property type="match status" value="2"/>
</dbReference>
<dbReference type="EC" id="1.8.5.3" evidence="11"/>
<accession>A0ABV0G223</accession>
<feature type="domain" description="4Fe-4S ferredoxin-type" evidence="10">
    <location>
        <begin position="172"/>
        <end position="201"/>
    </location>
</feature>
<dbReference type="CDD" id="cd16371">
    <property type="entry name" value="DMSOR_beta_like"/>
    <property type="match status" value="1"/>
</dbReference>
<feature type="transmembrane region" description="Helical" evidence="9">
    <location>
        <begin position="520"/>
        <end position="540"/>
    </location>
</feature>
<keyword evidence="9" id="KW-0812">Transmembrane</keyword>
<evidence type="ECO:0000259" key="10">
    <source>
        <dbReference type="PROSITE" id="PS51379"/>
    </source>
</evidence>
<name>A0ABV0G223_9BURK</name>
<keyword evidence="5" id="KW-0249">Electron transport</keyword>
<evidence type="ECO:0000256" key="4">
    <source>
        <dbReference type="ARBA" id="ARBA00022737"/>
    </source>
</evidence>
<keyword evidence="3" id="KW-0479">Metal-binding</keyword>
<dbReference type="InterPro" id="IPR017900">
    <property type="entry name" value="4Fe4S_Fe_S_CS"/>
</dbReference>
<dbReference type="PROSITE" id="PS00198">
    <property type="entry name" value="4FE4S_FER_1"/>
    <property type="match status" value="1"/>
</dbReference>
<dbReference type="PROSITE" id="PS51379">
    <property type="entry name" value="4FE4S_FER_2"/>
    <property type="match status" value="2"/>
</dbReference>
<evidence type="ECO:0000313" key="11">
    <source>
        <dbReference type="EMBL" id="MEO3691784.1"/>
    </source>
</evidence>